<gene>
    <name evidence="2" type="ORF">DA803_01700</name>
</gene>
<evidence type="ECO:0000313" key="3">
    <source>
        <dbReference type="Proteomes" id="UP000252477"/>
    </source>
</evidence>
<evidence type="ECO:0000256" key="1">
    <source>
        <dbReference type="SAM" id="MobiDB-lite"/>
    </source>
</evidence>
<name>A0A2Z5ISM1_9BACT</name>
<evidence type="ECO:0000313" key="2">
    <source>
        <dbReference type="EMBL" id="AXE60798.1"/>
    </source>
</evidence>
<reference evidence="2 3" key="1">
    <citation type="submission" date="2018-05" db="EMBL/GenBank/DDBJ databases">
        <title>Annotation of the Mycoplasma phocidae genome.</title>
        <authorList>
            <person name="Brown D.R."/>
            <person name="Kutish G.F."/>
            <person name="Frasca S.Jr."/>
        </authorList>
    </citation>
    <scope>NUCLEOTIDE SEQUENCE [LARGE SCALE GENOMIC DNA]</scope>
    <source>
        <strain evidence="2 3">105</strain>
    </source>
</reference>
<dbReference type="AlphaFoldDB" id="A0A2Z5ISM1"/>
<protein>
    <submittedName>
        <fullName evidence="2">Uncharacterized protein</fullName>
    </submittedName>
</protein>
<proteinExistence type="predicted"/>
<dbReference type="KEGG" id="mpho:DA803_01700"/>
<organism evidence="2 3">
    <name type="scientific">[Mycoplasma] phocae</name>
    <dbReference type="NCBI Taxonomy" id="142651"/>
    <lineage>
        <taxon>Bacteria</taxon>
        <taxon>Bacillati</taxon>
        <taxon>Mycoplasmatota</taxon>
        <taxon>Mycoplasmoidales</taxon>
        <taxon>Metamycoplasmataceae</taxon>
        <taxon>Metamycoplasma</taxon>
    </lineage>
</organism>
<accession>A0A2Z5ISM1</accession>
<keyword evidence="3" id="KW-1185">Reference proteome</keyword>
<dbReference type="Proteomes" id="UP000252477">
    <property type="component" value="Chromosome"/>
</dbReference>
<dbReference type="EMBL" id="CP029295">
    <property type="protein sequence ID" value="AXE60798.1"/>
    <property type="molecule type" value="Genomic_DNA"/>
</dbReference>
<feature type="region of interest" description="Disordered" evidence="1">
    <location>
        <begin position="1"/>
        <end position="30"/>
    </location>
</feature>
<sequence>MPLIAAACNSNNSSPKPQPKPNTDQEAVNKSLDNIKVKVINKDKLPAEVKNDDVVISGKLPALPTQLKV</sequence>